<sequence length="95" mass="11293">MFCFFFFFFCVQVRFYCEAYLFHGEISQRSILRISLVLCNSSFPFTHDIYMRNAAVEDFGIPLHGALQNVPQSRYTGCYYFVSIKMQPRRPGWHP</sequence>
<feature type="chain" id="PRO_5026792409" evidence="1">
    <location>
        <begin position="20"/>
        <end position="95"/>
    </location>
</feature>
<keyword evidence="1" id="KW-0732">Signal</keyword>
<name>A0A6M2DCL8_RHIMP</name>
<accession>A0A6M2DCL8</accession>
<protein>
    <submittedName>
        <fullName evidence="2">Putative secreted protein</fullName>
    </submittedName>
</protein>
<feature type="signal peptide" evidence="1">
    <location>
        <begin position="1"/>
        <end position="19"/>
    </location>
</feature>
<evidence type="ECO:0000256" key="1">
    <source>
        <dbReference type="SAM" id="SignalP"/>
    </source>
</evidence>
<evidence type="ECO:0000313" key="2">
    <source>
        <dbReference type="EMBL" id="NOV42928.1"/>
    </source>
</evidence>
<proteinExistence type="predicted"/>
<dbReference type="AlphaFoldDB" id="A0A6M2DCL8"/>
<dbReference type="EMBL" id="GHWJ01010191">
    <property type="protein sequence ID" value="NOV42928.1"/>
    <property type="molecule type" value="Transcribed_RNA"/>
</dbReference>
<reference evidence="2" key="1">
    <citation type="submission" date="2019-09" db="EMBL/GenBank/DDBJ databases">
        <title>Organ-specific transcriptomic study of the physiology of the cattle tick, Rhipicephalus microplus.</title>
        <authorList>
            <person name="Tirloni L."/>
            <person name="Braz G."/>
            <person name="Gandara A.C.P."/>
            <person name="Sabadin G.A."/>
            <person name="da Silva R.M."/>
            <person name="Guizzo M.G."/>
            <person name="Machado J.A."/>
            <person name="Costa E.P."/>
            <person name="Gomes H.F."/>
            <person name="Moraes J."/>
            <person name="Mota M.B.S."/>
            <person name="Mesquita R.D."/>
            <person name="Alvarenga P.H."/>
            <person name="Alves F."/>
            <person name="Seixas A."/>
            <person name="da Fonseca R.N."/>
            <person name="Fogaca A."/>
            <person name="Logullo C."/>
            <person name="Tanaka A."/>
            <person name="Daffre S."/>
            <person name="Termignoni C."/>
            <person name="Vaz I.S.Jr."/>
            <person name="Oliveira P.L."/>
            <person name="Ribeiro J.M."/>
        </authorList>
    </citation>
    <scope>NUCLEOTIDE SEQUENCE</scope>
    <source>
        <strain evidence="2">Porto Alegre</strain>
    </source>
</reference>
<organism evidence="2">
    <name type="scientific">Rhipicephalus microplus</name>
    <name type="common">Cattle tick</name>
    <name type="synonym">Boophilus microplus</name>
    <dbReference type="NCBI Taxonomy" id="6941"/>
    <lineage>
        <taxon>Eukaryota</taxon>
        <taxon>Metazoa</taxon>
        <taxon>Ecdysozoa</taxon>
        <taxon>Arthropoda</taxon>
        <taxon>Chelicerata</taxon>
        <taxon>Arachnida</taxon>
        <taxon>Acari</taxon>
        <taxon>Parasitiformes</taxon>
        <taxon>Ixodida</taxon>
        <taxon>Ixodoidea</taxon>
        <taxon>Ixodidae</taxon>
        <taxon>Rhipicephalinae</taxon>
        <taxon>Rhipicephalus</taxon>
        <taxon>Boophilus</taxon>
    </lineage>
</organism>